<protein>
    <recommendedName>
        <fullName evidence="5">RCC1-like domain-containing protein</fullName>
    </recommendedName>
</protein>
<feature type="compositionally biased region" description="Acidic residues" evidence="4">
    <location>
        <begin position="133"/>
        <end position="145"/>
    </location>
</feature>
<feature type="region of interest" description="Disordered" evidence="4">
    <location>
        <begin position="1"/>
        <end position="41"/>
    </location>
</feature>
<sequence>MPSRKRKSEENHAHAGTEHTIRSIPIRGGRPAVQRDSSLNEAPTQGLTVLIFGTGDCGELGLGPVTKEVRRPRIMQSLNPENENSYRVVQLDTGGMHVVALTADNKIVTWGVNDKGALGRDTEWEGRLRDADVDMSDDDDSDDLNPVESTPTDIPADSFPPNTTFTQVAAGDNASFAITDTGLVYGWGTFLNTEGHEGFCFDANGSFIKLQRRPFLIPGLKDITSITCGANHALALDARGRIWAWGVGEQNQLGRRIMPRRVMESYVPHQVEVCRHGAKAIAAGSYHSFAVDKLDNVWGWGLNSFGQAGYAKYAGDPSNTFVPYPMKIPGLCGQGIKMVSGSAHHSAAVAQDGRCLVWGRLDGGQLGVKLSAEQLDDDSLVRRDERGRPRICLRPVTVSQVGQTSYVDCGSGHTVFVGSDGKARSSGFGTMYQLGLGSDDDVETAQLIFNKAVRDRVLTWAGTGGQFSMVAGPAWDTGSGTS</sequence>
<name>A0A507BEN2_9PEZI</name>
<dbReference type="FunCoup" id="A0A507BEN2">
    <property type="interactions" value="929"/>
</dbReference>
<evidence type="ECO:0000256" key="3">
    <source>
        <dbReference type="PROSITE-ProRule" id="PRU00235"/>
    </source>
</evidence>
<feature type="repeat" description="RCC1" evidence="3">
    <location>
        <begin position="47"/>
        <end position="104"/>
    </location>
</feature>
<dbReference type="PANTHER" id="PTHR45982">
    <property type="entry name" value="REGULATOR OF CHROMOSOME CONDENSATION"/>
    <property type="match status" value="1"/>
</dbReference>
<dbReference type="AlphaFoldDB" id="A0A507BEN2"/>
<feature type="repeat" description="RCC1" evidence="3">
    <location>
        <begin position="105"/>
        <end position="181"/>
    </location>
</feature>
<comment type="caution">
    <text evidence="6">The sequence shown here is derived from an EMBL/GenBank/DDBJ whole genome shotgun (WGS) entry which is preliminary data.</text>
</comment>
<proteinExistence type="predicted"/>
<evidence type="ECO:0000256" key="2">
    <source>
        <dbReference type="ARBA" id="ARBA00022737"/>
    </source>
</evidence>
<keyword evidence="7" id="KW-1185">Reference proteome</keyword>
<dbReference type="PRINTS" id="PR00633">
    <property type="entry name" value="RCCNDNSATION"/>
</dbReference>
<evidence type="ECO:0000313" key="7">
    <source>
        <dbReference type="Proteomes" id="UP000319257"/>
    </source>
</evidence>
<dbReference type="PROSITE" id="PS00626">
    <property type="entry name" value="RCC1_2"/>
    <property type="match status" value="1"/>
</dbReference>
<dbReference type="Gene3D" id="2.130.10.30">
    <property type="entry name" value="Regulator of chromosome condensation 1/beta-lactamase-inhibitor protein II"/>
    <property type="match status" value="1"/>
</dbReference>
<evidence type="ECO:0000259" key="5">
    <source>
        <dbReference type="Pfam" id="PF25390"/>
    </source>
</evidence>
<feature type="repeat" description="RCC1" evidence="3">
    <location>
        <begin position="295"/>
        <end position="352"/>
    </location>
</feature>
<dbReference type="GO" id="GO:0005737">
    <property type="term" value="C:cytoplasm"/>
    <property type="evidence" value="ECO:0007669"/>
    <property type="project" value="TreeGrafter"/>
</dbReference>
<dbReference type="InterPro" id="IPR000408">
    <property type="entry name" value="Reg_chr_condens"/>
</dbReference>
<dbReference type="InterPro" id="IPR009091">
    <property type="entry name" value="RCC1/BLIP-II"/>
</dbReference>
<feature type="repeat" description="RCC1" evidence="3">
    <location>
        <begin position="353"/>
        <end position="420"/>
    </location>
</feature>
<feature type="region of interest" description="Disordered" evidence="4">
    <location>
        <begin position="132"/>
        <end position="161"/>
    </location>
</feature>
<dbReference type="Pfam" id="PF25390">
    <property type="entry name" value="WD40_RLD"/>
    <property type="match status" value="1"/>
</dbReference>
<evidence type="ECO:0000256" key="4">
    <source>
        <dbReference type="SAM" id="MobiDB-lite"/>
    </source>
</evidence>
<dbReference type="Proteomes" id="UP000319257">
    <property type="component" value="Unassembled WGS sequence"/>
</dbReference>
<dbReference type="PROSITE" id="PS00625">
    <property type="entry name" value="RCC1_1"/>
    <property type="match status" value="1"/>
</dbReference>
<evidence type="ECO:0000256" key="1">
    <source>
        <dbReference type="ARBA" id="ARBA00022658"/>
    </source>
</evidence>
<feature type="domain" description="RCC1-like" evidence="5">
    <location>
        <begin position="49"/>
        <end position="470"/>
    </location>
</feature>
<evidence type="ECO:0000313" key="6">
    <source>
        <dbReference type="EMBL" id="TPX17776.1"/>
    </source>
</evidence>
<organism evidence="6 7">
    <name type="scientific">Thyridium curvatum</name>
    <dbReference type="NCBI Taxonomy" id="1093900"/>
    <lineage>
        <taxon>Eukaryota</taxon>
        <taxon>Fungi</taxon>
        <taxon>Dikarya</taxon>
        <taxon>Ascomycota</taxon>
        <taxon>Pezizomycotina</taxon>
        <taxon>Sordariomycetes</taxon>
        <taxon>Sordariomycetidae</taxon>
        <taxon>Thyridiales</taxon>
        <taxon>Thyridiaceae</taxon>
        <taxon>Thyridium</taxon>
    </lineage>
</organism>
<feature type="repeat" description="RCC1" evidence="3">
    <location>
        <begin position="182"/>
        <end position="239"/>
    </location>
</feature>
<keyword evidence="1" id="KW-0344">Guanine-nucleotide releasing factor</keyword>
<dbReference type="EMBL" id="SKBQ01000012">
    <property type="protein sequence ID" value="TPX17776.1"/>
    <property type="molecule type" value="Genomic_DNA"/>
</dbReference>
<dbReference type="STRING" id="1093900.A0A507BEN2"/>
<dbReference type="InterPro" id="IPR058923">
    <property type="entry name" value="RCC1-like_dom"/>
</dbReference>
<dbReference type="InParanoid" id="A0A507BEN2"/>
<dbReference type="GO" id="GO:0005085">
    <property type="term" value="F:guanyl-nucleotide exchange factor activity"/>
    <property type="evidence" value="ECO:0007669"/>
    <property type="project" value="TreeGrafter"/>
</dbReference>
<gene>
    <name evidence="6" type="ORF">E0L32_002877</name>
</gene>
<dbReference type="OrthoDB" id="61110at2759"/>
<accession>A0A507BEN2</accession>
<feature type="repeat" description="RCC1" evidence="3">
    <location>
        <begin position="240"/>
        <end position="294"/>
    </location>
</feature>
<dbReference type="RefSeq" id="XP_030999487.1">
    <property type="nucleotide sequence ID" value="XM_031137114.1"/>
</dbReference>
<dbReference type="GeneID" id="41970324"/>
<keyword evidence="2" id="KW-0677">Repeat</keyword>
<dbReference type="SUPFAM" id="SSF50985">
    <property type="entry name" value="RCC1/BLIP-II"/>
    <property type="match status" value="1"/>
</dbReference>
<feature type="compositionally biased region" description="Basic and acidic residues" evidence="4">
    <location>
        <begin position="7"/>
        <end position="21"/>
    </location>
</feature>
<dbReference type="InterPro" id="IPR051553">
    <property type="entry name" value="Ran_GTPase-activating"/>
</dbReference>
<dbReference type="PROSITE" id="PS50012">
    <property type="entry name" value="RCC1_3"/>
    <property type="match status" value="6"/>
</dbReference>
<reference evidence="6 7" key="1">
    <citation type="submission" date="2019-06" db="EMBL/GenBank/DDBJ databases">
        <title>Draft genome sequence of the filamentous fungus Phialemoniopsis curvata isolated from diesel fuel.</title>
        <authorList>
            <person name="Varaljay V.A."/>
            <person name="Lyon W.J."/>
            <person name="Crouch A.L."/>
            <person name="Drake C.E."/>
            <person name="Hollomon J.M."/>
            <person name="Nadeau L.J."/>
            <person name="Nunn H.S."/>
            <person name="Stevenson B.S."/>
            <person name="Bojanowski C.L."/>
            <person name="Crookes-Goodson W.J."/>
        </authorList>
    </citation>
    <scope>NUCLEOTIDE SEQUENCE [LARGE SCALE GENOMIC DNA]</scope>
    <source>
        <strain evidence="6 7">D216</strain>
    </source>
</reference>
<dbReference type="PANTHER" id="PTHR45982:SF1">
    <property type="entry name" value="REGULATOR OF CHROMOSOME CONDENSATION"/>
    <property type="match status" value="1"/>
</dbReference>